<gene>
    <name evidence="5" type="ORF">SE18_03500</name>
</gene>
<evidence type="ECO:0000256" key="1">
    <source>
        <dbReference type="ARBA" id="ARBA00022630"/>
    </source>
</evidence>
<dbReference type="InterPro" id="IPR051814">
    <property type="entry name" value="NAD(P)H-dep_FMN_reductase"/>
</dbReference>
<protein>
    <recommendedName>
        <fullName evidence="4">NADPH-dependent FMN reductase-like domain-containing protein</fullName>
    </recommendedName>
</protein>
<proteinExistence type="predicted"/>
<dbReference type="InterPro" id="IPR005025">
    <property type="entry name" value="FMN_Rdtase-like_dom"/>
</dbReference>
<reference evidence="5 6" key="1">
    <citation type="submission" date="2015-07" db="EMBL/GenBank/DDBJ databases">
        <title>Whole genome sequence of Herpetosiphon geysericola DSM 7119.</title>
        <authorList>
            <person name="Hemp J."/>
            <person name="Ward L.M."/>
            <person name="Pace L.A."/>
            <person name="Fischer W.W."/>
        </authorList>
    </citation>
    <scope>NUCLEOTIDE SEQUENCE [LARGE SCALE GENOMIC DNA]</scope>
    <source>
        <strain evidence="5 6">DSM 7119</strain>
    </source>
</reference>
<dbReference type="Proteomes" id="UP000050277">
    <property type="component" value="Unassembled WGS sequence"/>
</dbReference>
<keyword evidence="6" id="KW-1185">Reference proteome</keyword>
<keyword evidence="2" id="KW-0288">FMN</keyword>
<dbReference type="OrthoDB" id="1643408at2"/>
<dbReference type="RefSeq" id="WP_054533033.1">
    <property type="nucleotide sequence ID" value="NZ_LGKP01000007.1"/>
</dbReference>
<evidence type="ECO:0000313" key="6">
    <source>
        <dbReference type="Proteomes" id="UP000050277"/>
    </source>
</evidence>
<evidence type="ECO:0000256" key="3">
    <source>
        <dbReference type="ARBA" id="ARBA00023002"/>
    </source>
</evidence>
<dbReference type="STRING" id="70996.SE18_03500"/>
<dbReference type="PANTHER" id="PTHR43408:SF1">
    <property type="entry name" value="FMN REDUCTASE (NADPH)"/>
    <property type="match status" value="1"/>
</dbReference>
<evidence type="ECO:0000256" key="2">
    <source>
        <dbReference type="ARBA" id="ARBA00022643"/>
    </source>
</evidence>
<name>A0A0P6YKQ6_9CHLR</name>
<organism evidence="5 6">
    <name type="scientific">Herpetosiphon geysericola</name>
    <dbReference type="NCBI Taxonomy" id="70996"/>
    <lineage>
        <taxon>Bacteria</taxon>
        <taxon>Bacillati</taxon>
        <taxon>Chloroflexota</taxon>
        <taxon>Chloroflexia</taxon>
        <taxon>Herpetosiphonales</taxon>
        <taxon>Herpetosiphonaceae</taxon>
        <taxon>Herpetosiphon</taxon>
    </lineage>
</organism>
<sequence>MVDVVTLAGSPAPRSTTAVLLEHSKAVLERHSLVVKSMSVRDIPPEELIGQAQFSPAVRHYTQLIRQAGALIVATPIYKDTYAELLRAWLNLLPAGVLRNTLVLPIITGSSARTEAQIYADLAARFRQLGAKHIIPSLFAAEQQIQLTATKSQPRIHRHLEERLGLALDTIAQQLGVLPLAAVA</sequence>
<dbReference type="Pfam" id="PF03358">
    <property type="entry name" value="FMN_red"/>
    <property type="match status" value="1"/>
</dbReference>
<evidence type="ECO:0000313" key="5">
    <source>
        <dbReference type="EMBL" id="KPL91219.1"/>
    </source>
</evidence>
<dbReference type="AlphaFoldDB" id="A0A0P6YKQ6"/>
<comment type="caution">
    <text evidence="5">The sequence shown here is derived from an EMBL/GenBank/DDBJ whole genome shotgun (WGS) entry which is preliminary data.</text>
</comment>
<dbReference type="PANTHER" id="PTHR43408">
    <property type="entry name" value="FMN REDUCTASE (NADPH)"/>
    <property type="match status" value="1"/>
</dbReference>
<dbReference type="EMBL" id="LGKP01000007">
    <property type="protein sequence ID" value="KPL91219.1"/>
    <property type="molecule type" value="Genomic_DNA"/>
</dbReference>
<accession>A0A0P6YKQ6</accession>
<evidence type="ECO:0000259" key="4">
    <source>
        <dbReference type="Pfam" id="PF03358"/>
    </source>
</evidence>
<dbReference type="Gene3D" id="3.40.50.360">
    <property type="match status" value="1"/>
</dbReference>
<dbReference type="GO" id="GO:0016491">
    <property type="term" value="F:oxidoreductase activity"/>
    <property type="evidence" value="ECO:0007669"/>
    <property type="project" value="UniProtKB-KW"/>
</dbReference>
<keyword evidence="3" id="KW-0560">Oxidoreductase</keyword>
<keyword evidence="1" id="KW-0285">Flavoprotein</keyword>
<dbReference type="SUPFAM" id="SSF52218">
    <property type="entry name" value="Flavoproteins"/>
    <property type="match status" value="1"/>
</dbReference>
<dbReference type="InterPro" id="IPR029039">
    <property type="entry name" value="Flavoprotein-like_sf"/>
</dbReference>
<feature type="domain" description="NADPH-dependent FMN reductase-like" evidence="4">
    <location>
        <begin position="3"/>
        <end position="143"/>
    </location>
</feature>